<comment type="caution">
    <text evidence="1">The sequence shown here is derived from an EMBL/GenBank/DDBJ whole genome shotgun (WGS) entry which is preliminary data.</text>
</comment>
<evidence type="ECO:0000313" key="2">
    <source>
        <dbReference type="Proteomes" id="UP000663852"/>
    </source>
</evidence>
<gene>
    <name evidence="1" type="ORF">EDS130_LOCUS27900</name>
</gene>
<dbReference type="Proteomes" id="UP000663852">
    <property type="component" value="Unassembled WGS sequence"/>
</dbReference>
<name>A0A814ZXC1_ADIRI</name>
<dbReference type="OrthoDB" id="10027715at2759"/>
<protein>
    <submittedName>
        <fullName evidence="1">Uncharacterized protein</fullName>
    </submittedName>
</protein>
<organism evidence="1 2">
    <name type="scientific">Adineta ricciae</name>
    <name type="common">Rotifer</name>
    <dbReference type="NCBI Taxonomy" id="249248"/>
    <lineage>
        <taxon>Eukaryota</taxon>
        <taxon>Metazoa</taxon>
        <taxon>Spiralia</taxon>
        <taxon>Gnathifera</taxon>
        <taxon>Rotifera</taxon>
        <taxon>Eurotatoria</taxon>
        <taxon>Bdelloidea</taxon>
        <taxon>Adinetida</taxon>
        <taxon>Adinetidae</taxon>
        <taxon>Adineta</taxon>
    </lineage>
</organism>
<dbReference type="AlphaFoldDB" id="A0A814ZXC1"/>
<accession>A0A814ZXC1</accession>
<dbReference type="EMBL" id="CAJNOJ010000179">
    <property type="protein sequence ID" value="CAF1249611.1"/>
    <property type="molecule type" value="Genomic_DNA"/>
</dbReference>
<evidence type="ECO:0000313" key="1">
    <source>
        <dbReference type="EMBL" id="CAF1249611.1"/>
    </source>
</evidence>
<sequence length="161" mass="18715">MQQSTSFVLVHSDAIMFEFVFHEICIIMLSASTISRCDAHWNLSLNHTRSITFKINTDSVQHCQRTSMVEQILDASPKPKLSSLVMAWMDFRHCSRKYHNLKYVHLLLSGIYIQCEPCFDIDRLDELVPHLSVLKTSDAVLMLNEHLIEFTLVLDLISWYI</sequence>
<proteinExistence type="predicted"/>
<reference evidence="1" key="1">
    <citation type="submission" date="2021-02" db="EMBL/GenBank/DDBJ databases">
        <authorList>
            <person name="Nowell W R."/>
        </authorList>
    </citation>
    <scope>NUCLEOTIDE SEQUENCE</scope>
</reference>